<dbReference type="EMBL" id="LJXT01000012">
    <property type="protein sequence ID" value="KPQ19273.1"/>
    <property type="molecule type" value="Genomic_DNA"/>
</dbReference>
<accession>A0A0P8AT14</accession>
<name>A0A0P8AT14_9BACT</name>
<dbReference type="PATRIC" id="fig|1305737.6.peg.1280"/>
<sequence>MAGNLRGSNNIFIGFQVRGDTNRGKKTQANRKACTPSELRIIVLLGGVPEPVWE</sequence>
<protein>
    <submittedName>
        <fullName evidence="1">Uncharacterized protein</fullName>
    </submittedName>
</protein>
<proteinExistence type="predicted"/>
<gene>
    <name evidence="1" type="ORF">HLUCCX10_03035</name>
</gene>
<evidence type="ECO:0000313" key="1">
    <source>
        <dbReference type="EMBL" id="KPQ19273.1"/>
    </source>
</evidence>
<comment type="caution">
    <text evidence="1">The sequence shown here is derived from an EMBL/GenBank/DDBJ whole genome shotgun (WGS) entry which is preliminary data.</text>
</comment>
<reference evidence="1 2" key="1">
    <citation type="submission" date="2015-09" db="EMBL/GenBank/DDBJ databases">
        <title>Identification and resolution of microdiversity through metagenomic sequencing of parallel consortia.</title>
        <authorList>
            <person name="Nelson W.C."/>
            <person name="Romine M.F."/>
            <person name="Lindemann S.R."/>
        </authorList>
    </citation>
    <scope>NUCLEOTIDE SEQUENCE [LARGE SCALE GENOMIC DNA]</scope>
    <source>
        <strain evidence="1">HL-49</strain>
    </source>
</reference>
<dbReference type="AlphaFoldDB" id="A0A0P8AT14"/>
<dbReference type="Proteomes" id="UP000050421">
    <property type="component" value="Unassembled WGS sequence"/>
</dbReference>
<dbReference type="STRING" id="1305737.GCA_000526355_02606"/>
<organism evidence="1 2">
    <name type="scientific">Algoriphagus marincola HL-49</name>
    <dbReference type="NCBI Taxonomy" id="1305737"/>
    <lineage>
        <taxon>Bacteria</taxon>
        <taxon>Pseudomonadati</taxon>
        <taxon>Bacteroidota</taxon>
        <taxon>Cytophagia</taxon>
        <taxon>Cytophagales</taxon>
        <taxon>Cyclobacteriaceae</taxon>
        <taxon>Algoriphagus</taxon>
    </lineage>
</organism>
<evidence type="ECO:0000313" key="2">
    <source>
        <dbReference type="Proteomes" id="UP000050421"/>
    </source>
</evidence>